<feature type="transmembrane region" description="Helical" evidence="1">
    <location>
        <begin position="12"/>
        <end position="31"/>
    </location>
</feature>
<name>A0A1Y6CS58_9PROT</name>
<dbReference type="AlphaFoldDB" id="A0A1Y6CS58"/>
<protein>
    <submittedName>
        <fullName evidence="2">Uncharacterized protein</fullName>
    </submittedName>
</protein>
<accession>A0A1Y6CS58</accession>
<organism evidence="2 3">
    <name type="scientific">Tistlia consotensis USBA 355</name>
    <dbReference type="NCBI Taxonomy" id="560819"/>
    <lineage>
        <taxon>Bacteria</taxon>
        <taxon>Pseudomonadati</taxon>
        <taxon>Pseudomonadota</taxon>
        <taxon>Alphaproteobacteria</taxon>
        <taxon>Rhodospirillales</taxon>
        <taxon>Rhodovibrionaceae</taxon>
        <taxon>Tistlia</taxon>
    </lineage>
</organism>
<evidence type="ECO:0000313" key="2">
    <source>
        <dbReference type="EMBL" id="SMF84709.1"/>
    </source>
</evidence>
<gene>
    <name evidence="2" type="ORF">SAMN05428998_1588</name>
</gene>
<evidence type="ECO:0000313" key="3">
    <source>
        <dbReference type="Proteomes" id="UP000192917"/>
    </source>
</evidence>
<evidence type="ECO:0000256" key="1">
    <source>
        <dbReference type="SAM" id="Phobius"/>
    </source>
</evidence>
<keyword evidence="1" id="KW-0812">Transmembrane</keyword>
<dbReference type="STRING" id="560819.SAMN05428998_1588"/>
<keyword evidence="3" id="KW-1185">Reference proteome</keyword>
<keyword evidence="1" id="KW-1133">Transmembrane helix</keyword>
<dbReference type="EMBL" id="FWZX01000058">
    <property type="protein sequence ID" value="SMF84709.1"/>
    <property type="molecule type" value="Genomic_DNA"/>
</dbReference>
<proteinExistence type="predicted"/>
<feature type="transmembrane region" description="Helical" evidence="1">
    <location>
        <begin position="51"/>
        <end position="74"/>
    </location>
</feature>
<dbReference type="Proteomes" id="UP000192917">
    <property type="component" value="Unassembled WGS sequence"/>
</dbReference>
<sequence length="128" mass="14706">MQKLRAQVKSARTIAIVLAVPAVLVTVVLLIKINNTSNWALRYDGYVWEQLGWWFIDVGLLWLLTLAAGGFWFVSSRNFGRVLLDRVATIRTRLIEIEKELETRADRPKADLRSERQLLESELRQLGA</sequence>
<reference evidence="2 3" key="1">
    <citation type="submission" date="2017-04" db="EMBL/GenBank/DDBJ databases">
        <authorList>
            <person name="Afonso C.L."/>
            <person name="Miller P.J."/>
            <person name="Scott M.A."/>
            <person name="Spackman E."/>
            <person name="Goraichik I."/>
            <person name="Dimitrov K.M."/>
            <person name="Suarez D.L."/>
            <person name="Swayne D.E."/>
        </authorList>
    </citation>
    <scope>NUCLEOTIDE SEQUENCE [LARGE SCALE GENOMIC DNA]</scope>
    <source>
        <strain evidence="2 3">USBA 355</strain>
    </source>
</reference>
<keyword evidence="1" id="KW-0472">Membrane</keyword>